<dbReference type="BioCyc" id="SENT588858:STM14_RS24815-MONOMER"/>
<dbReference type="KEGG" id="seo:STM14_1913"/>
<evidence type="ECO:0000313" key="2">
    <source>
        <dbReference type="Proteomes" id="UP000002695"/>
    </source>
</evidence>
<keyword evidence="2" id="KW-1185">Reference proteome</keyword>
<organism evidence="1 2">
    <name type="scientific">Salmonella typhimurium (strain 14028s / SGSC 2262)</name>
    <dbReference type="NCBI Taxonomy" id="588858"/>
    <lineage>
        <taxon>Bacteria</taxon>
        <taxon>Pseudomonadati</taxon>
        <taxon>Pseudomonadota</taxon>
        <taxon>Gammaproteobacteria</taxon>
        <taxon>Enterobacterales</taxon>
        <taxon>Enterobacteriaceae</taxon>
        <taxon>Salmonella</taxon>
    </lineage>
</organism>
<gene>
    <name evidence="1" type="ordered locus">STM14_1913</name>
</gene>
<evidence type="ECO:0000313" key="1">
    <source>
        <dbReference type="EMBL" id="ACY88384.1"/>
    </source>
</evidence>
<name>A0A0F6B1J8_SALT1</name>
<dbReference type="EMBL" id="CP001363">
    <property type="protein sequence ID" value="ACY88384.1"/>
    <property type="molecule type" value="Genomic_DNA"/>
</dbReference>
<sequence>MSINKIAQRHTFSGENENNRRNGLILCCFNIVRWFIVRGHIYDHKSLQGLTLINYCATQSLPICAGVLSG</sequence>
<protein>
    <submittedName>
        <fullName evidence="1">Uncharacterized protein</fullName>
    </submittedName>
</protein>
<dbReference type="HOGENOM" id="CLU_2755508_0_0_6"/>
<dbReference type="Proteomes" id="UP000002695">
    <property type="component" value="Chromosome"/>
</dbReference>
<accession>A0A0F6B1J8</accession>
<reference evidence="1 2" key="1">
    <citation type="journal article" date="2010" name="J. Bacteriol.">
        <title>Short-term signatures of evolutionary change in the Salmonella enterica serovar typhimurium 14028 genome.</title>
        <authorList>
            <person name="Jarvik T."/>
            <person name="Smillie C."/>
            <person name="Groisman E.A."/>
            <person name="Ochman H."/>
        </authorList>
    </citation>
    <scope>NUCLEOTIDE SEQUENCE [LARGE SCALE GENOMIC DNA]</scope>
    <source>
        <strain evidence="2">14028s / SGSC 2262</strain>
    </source>
</reference>
<dbReference type="AlphaFoldDB" id="A0A0F6B1J8"/>
<proteinExistence type="predicted"/>